<organism evidence="9 10">
    <name type="scientific">Desmophyllum pertusum</name>
    <dbReference type="NCBI Taxonomy" id="174260"/>
    <lineage>
        <taxon>Eukaryota</taxon>
        <taxon>Metazoa</taxon>
        <taxon>Cnidaria</taxon>
        <taxon>Anthozoa</taxon>
        <taxon>Hexacorallia</taxon>
        <taxon>Scleractinia</taxon>
        <taxon>Caryophylliina</taxon>
        <taxon>Caryophylliidae</taxon>
        <taxon>Desmophyllum</taxon>
    </lineage>
</organism>
<dbReference type="Proteomes" id="UP001163046">
    <property type="component" value="Unassembled WGS sequence"/>
</dbReference>
<dbReference type="OrthoDB" id="186625at2759"/>
<dbReference type="GO" id="GO:0005737">
    <property type="term" value="C:cytoplasm"/>
    <property type="evidence" value="ECO:0007669"/>
    <property type="project" value="UniProtKB-SubCell"/>
</dbReference>
<dbReference type="GO" id="GO:0005509">
    <property type="term" value="F:calcium ion binding"/>
    <property type="evidence" value="ECO:0007669"/>
    <property type="project" value="InterPro"/>
</dbReference>
<dbReference type="Pfam" id="PF13833">
    <property type="entry name" value="EF-hand_8"/>
    <property type="match status" value="1"/>
</dbReference>
<dbReference type="PANTHER" id="PTHR46735:SF3">
    <property type="entry name" value="CALPAIN SMALL SUBUNIT 1-RELATED"/>
    <property type="match status" value="1"/>
</dbReference>
<reference evidence="9" key="1">
    <citation type="submission" date="2023-01" db="EMBL/GenBank/DDBJ databases">
        <title>Genome assembly of the deep-sea coral Lophelia pertusa.</title>
        <authorList>
            <person name="Herrera S."/>
            <person name="Cordes E."/>
        </authorList>
    </citation>
    <scope>NUCLEOTIDE SEQUENCE</scope>
    <source>
        <strain evidence="9">USNM1676648</strain>
        <tissue evidence="9">Polyp</tissue>
    </source>
</reference>
<dbReference type="SUPFAM" id="SSF47473">
    <property type="entry name" value="EF-hand"/>
    <property type="match status" value="1"/>
</dbReference>
<evidence type="ECO:0000313" key="10">
    <source>
        <dbReference type="Proteomes" id="UP001163046"/>
    </source>
</evidence>
<evidence type="ECO:0000256" key="1">
    <source>
        <dbReference type="ARBA" id="ARBA00004308"/>
    </source>
</evidence>
<evidence type="ECO:0000256" key="7">
    <source>
        <dbReference type="ARBA" id="ARBA00023136"/>
    </source>
</evidence>
<keyword evidence="5" id="KW-0677">Repeat</keyword>
<keyword evidence="7" id="KW-0472">Membrane</keyword>
<dbReference type="InterPro" id="IPR002048">
    <property type="entry name" value="EF_hand_dom"/>
</dbReference>
<dbReference type="Gene3D" id="6.10.140.900">
    <property type="match status" value="1"/>
</dbReference>
<dbReference type="InterPro" id="IPR011992">
    <property type="entry name" value="EF-hand-dom_pair"/>
</dbReference>
<dbReference type="GO" id="GO:0012505">
    <property type="term" value="C:endomembrane system"/>
    <property type="evidence" value="ECO:0007669"/>
    <property type="project" value="UniProtKB-SubCell"/>
</dbReference>
<proteinExistence type="predicted"/>
<evidence type="ECO:0000256" key="3">
    <source>
        <dbReference type="ARBA" id="ARBA00022490"/>
    </source>
</evidence>
<accession>A0A9X0CSK4</accession>
<dbReference type="SMART" id="SM00054">
    <property type="entry name" value="EFh"/>
    <property type="match status" value="2"/>
</dbReference>
<dbReference type="AlphaFoldDB" id="A0A9X0CSK4"/>
<evidence type="ECO:0000256" key="5">
    <source>
        <dbReference type="ARBA" id="ARBA00022737"/>
    </source>
</evidence>
<sequence length="169" mass="19342">MQPDPLYGYFSSVAGQDQQIDATELQRCLTSSGISGSYHPFSLETCRIMITMLDRDYSGKMGFAEFKELWQALNQWKTSFMQFDTDRSGTMEAHELHVALSAFGYRLSPNALNIVVKRYSTNGRVTFDDFVSCCVRLRALTDHFRRRDTAQTGHANFQYDDFIQVAMNS</sequence>
<keyword evidence="4" id="KW-0479">Metal-binding</keyword>
<evidence type="ECO:0000256" key="4">
    <source>
        <dbReference type="ARBA" id="ARBA00022723"/>
    </source>
</evidence>
<evidence type="ECO:0000259" key="8">
    <source>
        <dbReference type="PROSITE" id="PS50222"/>
    </source>
</evidence>
<gene>
    <name evidence="9" type="ORF">OS493_022037</name>
</gene>
<dbReference type="Gene3D" id="1.10.238.10">
    <property type="entry name" value="EF-hand"/>
    <property type="match status" value="1"/>
</dbReference>
<dbReference type="PROSITE" id="PS00018">
    <property type="entry name" value="EF_HAND_1"/>
    <property type="match status" value="1"/>
</dbReference>
<dbReference type="EMBL" id="MU826840">
    <property type="protein sequence ID" value="KAJ7371939.1"/>
    <property type="molecule type" value="Genomic_DNA"/>
</dbReference>
<evidence type="ECO:0000313" key="9">
    <source>
        <dbReference type="EMBL" id="KAJ7371939.1"/>
    </source>
</evidence>
<comment type="subcellular location">
    <subcellularLocation>
        <location evidence="2">Cytoplasm</location>
    </subcellularLocation>
    <subcellularLocation>
        <location evidence="1">Endomembrane system</location>
    </subcellularLocation>
</comment>
<protein>
    <recommendedName>
        <fullName evidence="8">EF-hand domain-containing protein</fullName>
    </recommendedName>
</protein>
<keyword evidence="6" id="KW-0106">Calcium</keyword>
<comment type="caution">
    <text evidence="9">The sequence shown here is derived from an EMBL/GenBank/DDBJ whole genome shotgun (WGS) entry which is preliminary data.</text>
</comment>
<dbReference type="PANTHER" id="PTHR46735">
    <property type="entry name" value="CALPAIN, SMALL SUBUNIT 1 A-RELATED"/>
    <property type="match status" value="1"/>
</dbReference>
<dbReference type="InterPro" id="IPR018247">
    <property type="entry name" value="EF_Hand_1_Ca_BS"/>
</dbReference>
<dbReference type="CDD" id="cd16181">
    <property type="entry name" value="EFh_PEF_Group_II_sorcin_like"/>
    <property type="match status" value="1"/>
</dbReference>
<keyword evidence="10" id="KW-1185">Reference proteome</keyword>
<feature type="domain" description="EF-hand" evidence="8">
    <location>
        <begin position="71"/>
        <end position="106"/>
    </location>
</feature>
<evidence type="ECO:0000256" key="6">
    <source>
        <dbReference type="ARBA" id="ARBA00022837"/>
    </source>
</evidence>
<evidence type="ECO:0000256" key="2">
    <source>
        <dbReference type="ARBA" id="ARBA00004496"/>
    </source>
</evidence>
<name>A0A9X0CSK4_9CNID</name>
<keyword evidence="3" id="KW-0963">Cytoplasm</keyword>
<dbReference type="PROSITE" id="PS50222">
    <property type="entry name" value="EF_HAND_2"/>
    <property type="match status" value="1"/>
</dbReference>